<evidence type="ECO:0000313" key="4">
    <source>
        <dbReference type="Proteomes" id="UP000093267"/>
    </source>
</evidence>
<evidence type="ECO:0000259" key="2">
    <source>
        <dbReference type="PROSITE" id="PS50943"/>
    </source>
</evidence>
<protein>
    <recommendedName>
        <fullName evidence="2">HTH cro/C1-type domain-containing protein</fullName>
    </recommendedName>
</protein>
<name>A0A1B2IYS6_9LACO</name>
<dbReference type="GO" id="GO:0003677">
    <property type="term" value="F:DNA binding"/>
    <property type="evidence" value="ECO:0007669"/>
    <property type="project" value="InterPro"/>
</dbReference>
<feature type="region of interest" description="Disordered" evidence="1">
    <location>
        <begin position="92"/>
        <end position="114"/>
    </location>
</feature>
<organism evidence="3 4">
    <name type="scientific">Secundilactobacillus paracollinoides</name>
    <dbReference type="NCBI Taxonomy" id="240427"/>
    <lineage>
        <taxon>Bacteria</taxon>
        <taxon>Bacillati</taxon>
        <taxon>Bacillota</taxon>
        <taxon>Bacilli</taxon>
        <taxon>Lactobacillales</taxon>
        <taxon>Lactobacillaceae</taxon>
        <taxon>Secundilactobacillus</taxon>
    </lineage>
</organism>
<dbReference type="CDD" id="cd00093">
    <property type="entry name" value="HTH_XRE"/>
    <property type="match status" value="1"/>
</dbReference>
<dbReference type="InterPro" id="IPR001387">
    <property type="entry name" value="Cro/C1-type_HTH"/>
</dbReference>
<evidence type="ECO:0000313" key="3">
    <source>
        <dbReference type="EMBL" id="ANZ67201.1"/>
    </source>
</evidence>
<dbReference type="KEGG" id="lpd:AYR62_09735"/>
<proteinExistence type="predicted"/>
<reference evidence="3 4" key="1">
    <citation type="submission" date="2016-03" db="EMBL/GenBank/DDBJ databases">
        <title>Pediococcus and Lactobacillus from brewery environment - whole genome sequencing and assembly.</title>
        <authorList>
            <person name="Behr J."/>
            <person name="Geissler A.J."/>
            <person name="Vogel R.F."/>
        </authorList>
    </citation>
    <scope>NUCLEOTIDE SEQUENCE [LARGE SCALE GENOMIC DNA]</scope>
    <source>
        <strain evidence="3 4">TMW 1.1995</strain>
    </source>
</reference>
<keyword evidence="4" id="KW-1185">Reference proteome</keyword>
<evidence type="ECO:0000256" key="1">
    <source>
        <dbReference type="SAM" id="MobiDB-lite"/>
    </source>
</evidence>
<gene>
    <name evidence="3" type="ORF">AYR63_08640</name>
</gene>
<sequence>MSEIEEMIQQRIKQDPNFVHYLRQFEFDTATAFAVDDLRHQLNLNRPDFAKKIKVPKRVLLKLESGDMEITPRLLNQIATRTGRKIRLNFIDAEKGKENANESAHSKNQPESHG</sequence>
<dbReference type="Gene3D" id="1.10.260.40">
    <property type="entry name" value="lambda repressor-like DNA-binding domains"/>
    <property type="match status" value="1"/>
</dbReference>
<feature type="domain" description="HTH cro/C1-type" evidence="2">
    <location>
        <begin position="35"/>
        <end position="91"/>
    </location>
</feature>
<dbReference type="RefSeq" id="WP_054711664.1">
    <property type="nucleotide sequence ID" value="NZ_CP014912.1"/>
</dbReference>
<dbReference type="InterPro" id="IPR010982">
    <property type="entry name" value="Lambda_DNA-bd_dom_sf"/>
</dbReference>
<dbReference type="EMBL" id="CP014924">
    <property type="protein sequence ID" value="ANZ67201.1"/>
    <property type="molecule type" value="Genomic_DNA"/>
</dbReference>
<dbReference type="Proteomes" id="UP000093267">
    <property type="component" value="Chromosome"/>
</dbReference>
<dbReference type="AlphaFoldDB" id="A0A1B2IYS6"/>
<dbReference type="PROSITE" id="PS50943">
    <property type="entry name" value="HTH_CROC1"/>
    <property type="match status" value="1"/>
</dbReference>
<dbReference type="STRING" id="240427.AYR62_09735"/>
<accession>A0A1B2IYS6</accession>
<dbReference type="SUPFAM" id="SSF47413">
    <property type="entry name" value="lambda repressor-like DNA-binding domains"/>
    <property type="match status" value="1"/>
</dbReference>